<comment type="function">
    <text evidence="13">Transfers mannose from GDP-mannose to dolichol monophosphate to form dolichol phosphate mannose (Dol-P-Man) which is the mannosyl donor in pathways leading to N-glycosylation, glycosyl phosphatidylinositol membrane anchoring, and O-mannosylation of proteins.</text>
</comment>
<dbReference type="GO" id="GO:0006720">
    <property type="term" value="P:isoprenoid metabolic process"/>
    <property type="evidence" value="ECO:0007669"/>
    <property type="project" value="UniProtKB-ARBA"/>
</dbReference>
<dbReference type="PANTHER" id="PTHR43398">
    <property type="entry name" value="DOLICHOL-PHOSPHATE MANNOSYLTRANSFERASE SUBUNIT 1"/>
    <property type="match status" value="1"/>
</dbReference>
<evidence type="ECO:0000256" key="10">
    <source>
        <dbReference type="ARBA" id="ARBA00022824"/>
    </source>
</evidence>
<feature type="domain" description="Glycosyltransferase 2-like" evidence="14">
    <location>
        <begin position="8"/>
        <end position="178"/>
    </location>
</feature>
<comment type="catalytic activity">
    <reaction evidence="13">
        <text>a di-trans,poly-cis-dolichyl phosphate + GDP-alpha-D-mannose = a di-trans,poly-cis-dolichyl beta-D-mannosyl phosphate + GDP</text>
        <dbReference type="Rhea" id="RHEA:21184"/>
        <dbReference type="Rhea" id="RHEA-COMP:19498"/>
        <dbReference type="Rhea" id="RHEA-COMP:19501"/>
        <dbReference type="ChEBI" id="CHEBI:57527"/>
        <dbReference type="ChEBI" id="CHEBI:57683"/>
        <dbReference type="ChEBI" id="CHEBI:58189"/>
        <dbReference type="ChEBI" id="CHEBI:58211"/>
    </reaction>
</comment>
<dbReference type="GO" id="GO:0035269">
    <property type="term" value="P:protein O-linked glycosylation via mannose"/>
    <property type="evidence" value="ECO:0007669"/>
    <property type="project" value="TreeGrafter"/>
</dbReference>
<comment type="similarity">
    <text evidence="6 13">Belongs to the glycosyltransferase 2 family.</text>
</comment>
<dbReference type="GO" id="GO:0046872">
    <property type="term" value="F:metal ion binding"/>
    <property type="evidence" value="ECO:0007669"/>
    <property type="project" value="UniProtKB-KW"/>
</dbReference>
<dbReference type="GO" id="GO:0006506">
    <property type="term" value="P:GPI anchor biosynthetic process"/>
    <property type="evidence" value="ECO:0007669"/>
    <property type="project" value="TreeGrafter"/>
</dbReference>
<comment type="cofactor">
    <cofactor evidence="1">
        <name>Ca(2+)</name>
        <dbReference type="ChEBI" id="CHEBI:29108"/>
    </cofactor>
</comment>
<evidence type="ECO:0000313" key="16">
    <source>
        <dbReference type="Proteomes" id="UP001162060"/>
    </source>
</evidence>
<evidence type="ECO:0000313" key="15">
    <source>
        <dbReference type="EMBL" id="CAK7930299.1"/>
    </source>
</evidence>
<evidence type="ECO:0000256" key="2">
    <source>
        <dbReference type="ARBA" id="ARBA00001936"/>
    </source>
</evidence>
<dbReference type="InterPro" id="IPR029044">
    <property type="entry name" value="Nucleotide-diphossugar_trans"/>
</dbReference>
<comment type="pathway">
    <text evidence="5 13">Protein modification; protein glycosylation.</text>
</comment>
<organism evidence="15 16">
    <name type="scientific">Peronospora matthiolae</name>
    <dbReference type="NCBI Taxonomy" id="2874970"/>
    <lineage>
        <taxon>Eukaryota</taxon>
        <taxon>Sar</taxon>
        <taxon>Stramenopiles</taxon>
        <taxon>Oomycota</taxon>
        <taxon>Peronosporomycetes</taxon>
        <taxon>Peronosporales</taxon>
        <taxon>Peronosporaceae</taxon>
        <taxon>Peronospora</taxon>
    </lineage>
</organism>
<dbReference type="AlphaFoldDB" id="A0AAV1UB50"/>
<keyword evidence="11" id="KW-0460">Magnesium</keyword>
<evidence type="ECO:0000256" key="1">
    <source>
        <dbReference type="ARBA" id="ARBA00001913"/>
    </source>
</evidence>
<dbReference type="GO" id="GO:0004582">
    <property type="term" value="F:dolichyl-phosphate beta-D-mannosyltransferase activity"/>
    <property type="evidence" value="ECO:0007669"/>
    <property type="project" value="UniProtKB-UniRule"/>
</dbReference>
<dbReference type="GO" id="GO:0005789">
    <property type="term" value="C:endoplasmic reticulum membrane"/>
    <property type="evidence" value="ECO:0007669"/>
    <property type="project" value="TreeGrafter"/>
</dbReference>
<dbReference type="EC" id="2.4.1.83" evidence="13"/>
<keyword evidence="7 13" id="KW-0328">Glycosyltransferase</keyword>
<evidence type="ECO:0000256" key="5">
    <source>
        <dbReference type="ARBA" id="ARBA00004922"/>
    </source>
</evidence>
<comment type="caution">
    <text evidence="15">The sequence shown here is derived from an EMBL/GenBank/DDBJ whole genome shotgun (WGS) entry which is preliminary data.</text>
</comment>
<keyword evidence="8 13" id="KW-0808">Transferase</keyword>
<dbReference type="InterPro" id="IPR039528">
    <property type="entry name" value="DPM1-like"/>
</dbReference>
<dbReference type="PANTHER" id="PTHR43398:SF1">
    <property type="entry name" value="DOLICHOL-PHOSPHATE MANNOSYLTRANSFERASE SUBUNIT 1"/>
    <property type="match status" value="1"/>
</dbReference>
<keyword evidence="12" id="KW-0464">Manganese</keyword>
<comment type="cofactor">
    <cofactor evidence="3">
        <name>Mg(2+)</name>
        <dbReference type="ChEBI" id="CHEBI:18420"/>
    </cofactor>
</comment>
<comment type="subunit">
    <text evidence="13">Component of the dolichol-phosphate mannose (DPM) synthase complex.</text>
</comment>
<dbReference type="GO" id="GO:0006488">
    <property type="term" value="P:dolichol-linked oligosaccharide biosynthetic process"/>
    <property type="evidence" value="ECO:0007669"/>
    <property type="project" value="TreeGrafter"/>
</dbReference>
<dbReference type="GO" id="GO:0006066">
    <property type="term" value="P:alcohol metabolic process"/>
    <property type="evidence" value="ECO:0007669"/>
    <property type="project" value="UniProtKB-ARBA"/>
</dbReference>
<keyword evidence="9" id="KW-0479">Metal-binding</keyword>
<name>A0AAV1UB50_9STRA</name>
<dbReference type="InterPro" id="IPR001173">
    <property type="entry name" value="Glyco_trans_2-like"/>
</dbReference>
<evidence type="ECO:0000256" key="12">
    <source>
        <dbReference type="ARBA" id="ARBA00023211"/>
    </source>
</evidence>
<comment type="subcellular location">
    <subcellularLocation>
        <location evidence="4 13">Endoplasmic reticulum</location>
    </subcellularLocation>
</comment>
<dbReference type="Proteomes" id="UP001162060">
    <property type="component" value="Unassembled WGS sequence"/>
</dbReference>
<gene>
    <name evidence="15" type="ORF">PM001_LOCUS15449</name>
</gene>
<dbReference type="CDD" id="cd06442">
    <property type="entry name" value="DPM1_like"/>
    <property type="match status" value="1"/>
</dbReference>
<evidence type="ECO:0000256" key="4">
    <source>
        <dbReference type="ARBA" id="ARBA00004240"/>
    </source>
</evidence>
<dbReference type="SUPFAM" id="SSF53448">
    <property type="entry name" value="Nucleotide-diphospho-sugar transferases"/>
    <property type="match status" value="1"/>
</dbReference>
<evidence type="ECO:0000256" key="8">
    <source>
        <dbReference type="ARBA" id="ARBA00022679"/>
    </source>
</evidence>
<comment type="cofactor">
    <cofactor evidence="2">
        <name>Mn(2+)</name>
        <dbReference type="ChEBI" id="CHEBI:29035"/>
    </cofactor>
</comment>
<protein>
    <recommendedName>
        <fullName evidence="13">Dolichol-phosphate mannosyltransferase subunit 1</fullName>
        <ecNumber evidence="13">2.4.1.83</ecNumber>
    </recommendedName>
</protein>
<evidence type="ECO:0000256" key="13">
    <source>
        <dbReference type="RuleBase" id="RU365083"/>
    </source>
</evidence>
<evidence type="ECO:0000256" key="9">
    <source>
        <dbReference type="ARBA" id="ARBA00022723"/>
    </source>
</evidence>
<evidence type="ECO:0000256" key="7">
    <source>
        <dbReference type="ARBA" id="ARBA00022676"/>
    </source>
</evidence>
<dbReference type="FunFam" id="3.90.550.10:FF:000036">
    <property type="entry name" value="Dolichol-phosphate mannosyltransferase subunit 1"/>
    <property type="match status" value="1"/>
</dbReference>
<evidence type="ECO:0000256" key="3">
    <source>
        <dbReference type="ARBA" id="ARBA00001946"/>
    </source>
</evidence>
<dbReference type="EMBL" id="CAKLBY020000166">
    <property type="protein sequence ID" value="CAK7930299.1"/>
    <property type="molecule type" value="Genomic_DNA"/>
</dbReference>
<accession>A0AAV1UB50</accession>
<keyword evidence="10 13" id="KW-0256">Endoplasmic reticulum</keyword>
<evidence type="ECO:0000256" key="11">
    <source>
        <dbReference type="ARBA" id="ARBA00022842"/>
    </source>
</evidence>
<dbReference type="Pfam" id="PF00535">
    <property type="entry name" value="Glycos_transf_2"/>
    <property type="match status" value="1"/>
</dbReference>
<dbReference type="Gene3D" id="3.90.550.10">
    <property type="entry name" value="Spore Coat Polysaccharide Biosynthesis Protein SpsA, Chain A"/>
    <property type="match status" value="1"/>
</dbReference>
<proteinExistence type="inferred from homology"/>
<evidence type="ECO:0000259" key="14">
    <source>
        <dbReference type="Pfam" id="PF00535"/>
    </source>
</evidence>
<reference evidence="15" key="1">
    <citation type="submission" date="2024-01" db="EMBL/GenBank/DDBJ databases">
        <authorList>
            <person name="Webb A."/>
        </authorList>
    </citation>
    <scope>NUCLEOTIDE SEQUENCE</scope>
    <source>
        <strain evidence="15">Pm1</strain>
    </source>
</reference>
<sequence>MTSEHKYSVLLPTYNERENLPLIIWLLDKTFTENNLKYEIVVIEDNSPDGTLQVARDLQQIYGKDVIVILPRAGKLGLGSAYRDGLKQATGNFVFLMDADLSHHPKFIPEFIKKQAGGNCDIVTGTRYASGGGVYGWDLRRKLTSRVANYLATVLLNPSVTDLTGSFRLYKRDVLEDIMQSIQGLGYVFQMEILVRARQRQYSIAEVPITFVDRIYGESKLGAGEIVAYLRGLLNLFFTT</sequence>
<evidence type="ECO:0000256" key="6">
    <source>
        <dbReference type="ARBA" id="ARBA00006739"/>
    </source>
</evidence>